<reference evidence="3" key="1">
    <citation type="journal article" date="2019" name="Int. J. Syst. Evol. Microbiol.">
        <title>The Global Catalogue of Microorganisms (GCM) 10K type strain sequencing project: providing services to taxonomists for standard genome sequencing and annotation.</title>
        <authorList>
            <consortium name="The Broad Institute Genomics Platform"/>
            <consortium name="The Broad Institute Genome Sequencing Center for Infectious Disease"/>
            <person name="Wu L."/>
            <person name="Ma J."/>
        </authorList>
    </citation>
    <scope>NUCLEOTIDE SEQUENCE [LARGE SCALE GENOMIC DNA]</scope>
    <source>
        <strain evidence="3">JCM 9377</strain>
    </source>
</reference>
<dbReference type="EMBL" id="BAAAUV010000008">
    <property type="protein sequence ID" value="GAA3214767.1"/>
    <property type="molecule type" value="Genomic_DNA"/>
</dbReference>
<dbReference type="Proteomes" id="UP001501237">
    <property type="component" value="Unassembled WGS sequence"/>
</dbReference>
<evidence type="ECO:0000256" key="1">
    <source>
        <dbReference type="SAM" id="MobiDB-lite"/>
    </source>
</evidence>
<evidence type="ECO:0008006" key="4">
    <source>
        <dbReference type="Google" id="ProtNLM"/>
    </source>
</evidence>
<organism evidence="2 3">
    <name type="scientific">Actinocorallia longicatena</name>
    <dbReference type="NCBI Taxonomy" id="111803"/>
    <lineage>
        <taxon>Bacteria</taxon>
        <taxon>Bacillati</taxon>
        <taxon>Actinomycetota</taxon>
        <taxon>Actinomycetes</taxon>
        <taxon>Streptosporangiales</taxon>
        <taxon>Thermomonosporaceae</taxon>
        <taxon>Actinocorallia</taxon>
    </lineage>
</organism>
<dbReference type="RefSeq" id="WP_344829355.1">
    <property type="nucleotide sequence ID" value="NZ_BAAAUV010000008.1"/>
</dbReference>
<dbReference type="InterPro" id="IPR004378">
    <property type="entry name" value="F420H2_quin_Rdtase"/>
</dbReference>
<dbReference type="InterPro" id="IPR012349">
    <property type="entry name" value="Split_barrel_FMN-bd"/>
</dbReference>
<accession>A0ABP6QB68</accession>
<dbReference type="NCBIfam" id="TIGR00026">
    <property type="entry name" value="hi_GC_TIGR00026"/>
    <property type="match status" value="1"/>
</dbReference>
<comment type="caution">
    <text evidence="2">The sequence shown here is derived from an EMBL/GenBank/DDBJ whole genome shotgun (WGS) entry which is preliminary data.</text>
</comment>
<dbReference type="Gene3D" id="2.30.110.10">
    <property type="entry name" value="Electron Transport, Fmn-binding Protein, Chain A"/>
    <property type="match status" value="1"/>
</dbReference>
<gene>
    <name evidence="2" type="ORF">GCM10010468_35700</name>
</gene>
<proteinExistence type="predicted"/>
<sequence>MTQHIALLVARAAARMVSLLGPGGMRAIARLNKHIGNPIQRLWAPYLPYYALILHTGRKSGRTYRTPVMAFVQDGELVVMLNYGTESDWVRNIQAARTANVVHRGDRYRLADPRVLPADSPELPAKVRAAGTPGRSVLHGTLTPTPPS</sequence>
<evidence type="ECO:0000313" key="2">
    <source>
        <dbReference type="EMBL" id="GAA3214767.1"/>
    </source>
</evidence>
<keyword evidence="3" id="KW-1185">Reference proteome</keyword>
<dbReference type="Pfam" id="PF04075">
    <property type="entry name" value="F420H2_quin_red"/>
    <property type="match status" value="1"/>
</dbReference>
<protein>
    <recommendedName>
        <fullName evidence="4">Deazaflavin-dependent oxidoreductase (Nitroreductase family)</fullName>
    </recommendedName>
</protein>
<feature type="region of interest" description="Disordered" evidence="1">
    <location>
        <begin position="119"/>
        <end position="148"/>
    </location>
</feature>
<evidence type="ECO:0000313" key="3">
    <source>
        <dbReference type="Proteomes" id="UP001501237"/>
    </source>
</evidence>
<name>A0ABP6QB68_9ACTN</name>